<dbReference type="EMBL" id="CP154795">
    <property type="protein sequence ID" value="XAN06117.1"/>
    <property type="molecule type" value="Genomic_DNA"/>
</dbReference>
<dbReference type="Proteomes" id="UP001442841">
    <property type="component" value="Chromosome"/>
</dbReference>
<evidence type="ECO:0000313" key="1">
    <source>
        <dbReference type="EMBL" id="XAN06117.1"/>
    </source>
</evidence>
<sequence length="68" mass="6153">MGTFAVDVGAGCVSFRGGGGQGAAQLGCRVPAAVEVGAEGVELFAHLGVVGLGPVGAAALGGGAALSG</sequence>
<dbReference type="RefSeq" id="WP_425307555.1">
    <property type="nucleotide sequence ID" value="NZ_CP154795.1"/>
</dbReference>
<name>A0ABZ3FL52_9ACTN</name>
<accession>A0ABZ3FL52</accession>
<reference evidence="1 2" key="1">
    <citation type="submission" date="2024-04" db="EMBL/GenBank/DDBJ databases">
        <title>Isolation of an actinomycete strain from pig manure.</title>
        <authorList>
            <person name="Gong T."/>
            <person name="Yu Z."/>
            <person name="An M."/>
            <person name="Wei C."/>
            <person name="Yang W."/>
            <person name="Liu L."/>
        </authorList>
    </citation>
    <scope>NUCLEOTIDE SEQUENCE [LARGE SCALE GENOMIC DNA]</scope>
    <source>
        <strain evidence="1 2">ZF39</strain>
    </source>
</reference>
<keyword evidence="2" id="KW-1185">Reference proteome</keyword>
<protein>
    <submittedName>
        <fullName evidence="1">Uncharacterized protein</fullName>
    </submittedName>
</protein>
<organism evidence="1 2">
    <name type="scientific">Ammonicoccus fulvus</name>
    <dbReference type="NCBI Taxonomy" id="3138240"/>
    <lineage>
        <taxon>Bacteria</taxon>
        <taxon>Bacillati</taxon>
        <taxon>Actinomycetota</taxon>
        <taxon>Actinomycetes</taxon>
        <taxon>Propionibacteriales</taxon>
        <taxon>Propionibacteriaceae</taxon>
        <taxon>Ammonicoccus</taxon>
    </lineage>
</organism>
<proteinExistence type="predicted"/>
<evidence type="ECO:0000313" key="2">
    <source>
        <dbReference type="Proteomes" id="UP001442841"/>
    </source>
</evidence>
<gene>
    <name evidence="1" type="ORF">AADG42_01930</name>
</gene>